<dbReference type="Pfam" id="PF04294">
    <property type="entry name" value="VanW"/>
    <property type="match status" value="1"/>
</dbReference>
<name>A0A1H8F4I5_9BACI</name>
<gene>
    <name evidence="1" type="ORF">SAMN05192533_110197</name>
</gene>
<dbReference type="PROSITE" id="PS51257">
    <property type="entry name" value="PROKAR_LIPOPROTEIN"/>
    <property type="match status" value="1"/>
</dbReference>
<sequence>MGKHSWAILVLLICSFIGLIGCATERVEVEQQEEEITEETEPEAEEVVEITPIAEPAPVPVSVDVVDPTTSQIVRTIVPEVMGYGTDDEKYEKEIAQWAKEIARGTDSKPGYDQKNTLDQIDENGKIIKGQPMVVLEEAELVESIVQASEEGGEIELPLYITASGYKEEDVDRLGEVVVAAYTTYFNRGVAGRNKNIELSADAIDNVILGVGDHFSFNDTVGPSDAAHGYQPAQEIVNKKLVMGIGGGICQTSSTLFNAVDKLGVDYVEWHHHSLSVGYVPEGRDATVSYGGKDFRFLNTTGVPLLVKAIYGEGTLTVEIRTSQENLGVMKQGV</sequence>
<keyword evidence="2" id="KW-1185">Reference proteome</keyword>
<dbReference type="Proteomes" id="UP000198553">
    <property type="component" value="Unassembled WGS sequence"/>
</dbReference>
<dbReference type="EMBL" id="FOBW01000010">
    <property type="protein sequence ID" value="SEN25938.1"/>
    <property type="molecule type" value="Genomic_DNA"/>
</dbReference>
<dbReference type="RefSeq" id="WP_090747390.1">
    <property type="nucleotide sequence ID" value="NZ_FOBW01000010.1"/>
</dbReference>
<accession>A0A1H8F4I5</accession>
<evidence type="ECO:0000313" key="2">
    <source>
        <dbReference type="Proteomes" id="UP000198553"/>
    </source>
</evidence>
<dbReference type="PANTHER" id="PTHR35788:SF1">
    <property type="entry name" value="EXPORTED PROTEIN"/>
    <property type="match status" value="1"/>
</dbReference>
<dbReference type="PANTHER" id="PTHR35788">
    <property type="entry name" value="EXPORTED PROTEIN-RELATED"/>
    <property type="match status" value="1"/>
</dbReference>
<dbReference type="OrthoDB" id="9813301at2"/>
<evidence type="ECO:0000313" key="1">
    <source>
        <dbReference type="EMBL" id="SEN25938.1"/>
    </source>
</evidence>
<dbReference type="InterPro" id="IPR007391">
    <property type="entry name" value="Vancomycin_resist_VanW"/>
</dbReference>
<protein>
    <submittedName>
        <fullName evidence="1">VanW like protein</fullName>
    </submittedName>
</protein>
<proteinExistence type="predicted"/>
<reference evidence="2" key="1">
    <citation type="submission" date="2016-10" db="EMBL/GenBank/DDBJ databases">
        <authorList>
            <person name="Varghese N."/>
            <person name="Submissions S."/>
        </authorList>
    </citation>
    <scope>NUCLEOTIDE SEQUENCE [LARGE SCALE GENOMIC DNA]</scope>
    <source>
        <strain evidence="2">B48,IBRC-M 10115,DSM 25386,CECT 8001</strain>
    </source>
</reference>
<organism evidence="1 2">
    <name type="scientific">Mesobacillus persicus</name>
    <dbReference type="NCBI Taxonomy" id="930146"/>
    <lineage>
        <taxon>Bacteria</taxon>
        <taxon>Bacillati</taxon>
        <taxon>Bacillota</taxon>
        <taxon>Bacilli</taxon>
        <taxon>Bacillales</taxon>
        <taxon>Bacillaceae</taxon>
        <taxon>Mesobacillus</taxon>
    </lineage>
</organism>
<dbReference type="STRING" id="930146.SAMN05192533_110197"/>
<dbReference type="AlphaFoldDB" id="A0A1H8F4I5"/>
<dbReference type="InterPro" id="IPR052913">
    <property type="entry name" value="Glycopeptide_resist_protein"/>
</dbReference>